<keyword evidence="5" id="KW-1185">Reference proteome</keyword>
<dbReference type="Pfam" id="PF02567">
    <property type="entry name" value="PhzC-PhzF"/>
    <property type="match status" value="1"/>
</dbReference>
<evidence type="ECO:0000313" key="5">
    <source>
        <dbReference type="Proteomes" id="UP000319148"/>
    </source>
</evidence>
<dbReference type="PIRSF" id="PIRSF016184">
    <property type="entry name" value="PhzC_PhzF"/>
    <property type="match status" value="1"/>
</dbReference>
<reference evidence="5" key="1">
    <citation type="submission" date="2019-06" db="EMBL/GenBank/DDBJ databases">
        <title>The complete genome of Emcibacter congregatus ZYLT.</title>
        <authorList>
            <person name="Zhao Z."/>
        </authorList>
    </citation>
    <scope>NUCLEOTIDE SEQUENCE [LARGE SCALE GENOMIC DNA]</scope>
    <source>
        <strain evidence="5">MCCC 1A06723</strain>
    </source>
</reference>
<dbReference type="InterPro" id="IPR003719">
    <property type="entry name" value="Phenazine_PhzF-like"/>
</dbReference>
<dbReference type="PANTHER" id="PTHR13774:SF39">
    <property type="entry name" value="BIOSYNTHESIS PROTEIN, PUTATIVE-RELATED"/>
    <property type="match status" value="1"/>
</dbReference>
<dbReference type="Proteomes" id="UP000319148">
    <property type="component" value="Unassembled WGS sequence"/>
</dbReference>
<evidence type="ECO:0000256" key="2">
    <source>
        <dbReference type="ARBA" id="ARBA00023235"/>
    </source>
</evidence>
<dbReference type="PANTHER" id="PTHR13774">
    <property type="entry name" value="PHENAZINE BIOSYNTHESIS PROTEIN"/>
    <property type="match status" value="1"/>
</dbReference>
<feature type="active site" evidence="3">
    <location>
        <position position="47"/>
    </location>
</feature>
<dbReference type="SUPFAM" id="SSF54506">
    <property type="entry name" value="Diaminopimelate epimerase-like"/>
    <property type="match status" value="1"/>
</dbReference>
<organism evidence="4 5">
    <name type="scientific">Emcibacter nanhaiensis</name>
    <dbReference type="NCBI Taxonomy" id="1505037"/>
    <lineage>
        <taxon>Bacteria</taxon>
        <taxon>Pseudomonadati</taxon>
        <taxon>Pseudomonadota</taxon>
        <taxon>Alphaproteobacteria</taxon>
        <taxon>Emcibacterales</taxon>
        <taxon>Emcibacteraceae</taxon>
        <taxon>Emcibacter</taxon>
    </lineage>
</organism>
<sequence>MKMKNLKRIAAFSEGNTGGNPAGVMIGEEFPLDEDMQATAKEVGYSETCFLVPFEDGWRIRYFSPETEVPFCGHATIAAGAALGQRNVSGACRLYLNDRQIDIEIQHHVPDRISVALQSPETWTRQAPKGYTEQVLRHFNFTTDHLDPLYPPMIAYGGSKHLVLVVKDMRVLQNAAYEFEPVRALMKEQGLATISVVYIESLKRVCARNFFASGGVYEDAATGAAAAALAGYLRDLDWGGARSFEISQGVDMGYPSRIFVDYGETKGESVRVAGSTRFIV</sequence>
<dbReference type="NCBIfam" id="TIGR00654">
    <property type="entry name" value="PhzF_family"/>
    <property type="match status" value="1"/>
</dbReference>
<dbReference type="OrthoDB" id="9788221at2"/>
<name>A0A501PRY9_9PROT</name>
<dbReference type="GO" id="GO:0005737">
    <property type="term" value="C:cytoplasm"/>
    <property type="evidence" value="ECO:0007669"/>
    <property type="project" value="TreeGrafter"/>
</dbReference>
<dbReference type="Gene3D" id="3.10.310.10">
    <property type="entry name" value="Diaminopimelate Epimerase, Chain A, domain 1"/>
    <property type="match status" value="2"/>
</dbReference>
<gene>
    <name evidence="4" type="ORF">FIV46_03775</name>
</gene>
<dbReference type="EMBL" id="VFIY01000004">
    <property type="protein sequence ID" value="TPD63203.1"/>
    <property type="molecule type" value="Genomic_DNA"/>
</dbReference>
<evidence type="ECO:0000313" key="4">
    <source>
        <dbReference type="EMBL" id="TPD63203.1"/>
    </source>
</evidence>
<comment type="caution">
    <text evidence="4">The sequence shown here is derived from an EMBL/GenBank/DDBJ whole genome shotgun (WGS) entry which is preliminary data.</text>
</comment>
<evidence type="ECO:0000256" key="1">
    <source>
        <dbReference type="ARBA" id="ARBA00008270"/>
    </source>
</evidence>
<keyword evidence="2" id="KW-0413">Isomerase</keyword>
<dbReference type="GO" id="GO:0016853">
    <property type="term" value="F:isomerase activity"/>
    <property type="evidence" value="ECO:0007669"/>
    <property type="project" value="UniProtKB-KW"/>
</dbReference>
<evidence type="ECO:0000256" key="3">
    <source>
        <dbReference type="PIRSR" id="PIRSR016184-1"/>
    </source>
</evidence>
<comment type="similarity">
    <text evidence="1">Belongs to the PhzF family.</text>
</comment>
<protein>
    <submittedName>
        <fullName evidence="4">PhzF family phenazine biosynthesis protein</fullName>
    </submittedName>
</protein>
<accession>A0A501PRY9</accession>
<dbReference type="AlphaFoldDB" id="A0A501PRY9"/>
<proteinExistence type="inferred from homology"/>